<dbReference type="KEGG" id="sfd:USDA257_c39760"/>
<organism evidence="1 2">
    <name type="scientific">Sinorhizobium fredii (strain USDA 257)</name>
    <dbReference type="NCBI Taxonomy" id="1185652"/>
    <lineage>
        <taxon>Bacteria</taxon>
        <taxon>Pseudomonadati</taxon>
        <taxon>Pseudomonadota</taxon>
        <taxon>Alphaproteobacteria</taxon>
        <taxon>Hyphomicrobiales</taxon>
        <taxon>Rhizobiaceae</taxon>
        <taxon>Sinorhizobium/Ensifer group</taxon>
        <taxon>Sinorhizobium</taxon>
    </lineage>
</organism>
<evidence type="ECO:0000313" key="2">
    <source>
        <dbReference type="Proteomes" id="UP000006180"/>
    </source>
</evidence>
<protein>
    <submittedName>
        <fullName evidence="1">Uncharacterized protein</fullName>
    </submittedName>
</protein>
<dbReference type="HOGENOM" id="CLU_2702815_0_0_5"/>
<reference evidence="1 2" key="1">
    <citation type="journal article" date="2012" name="J. Bacteriol.">
        <title>Complete genome sequence of the broad-host-range strain Sinorhizobium fredii USDA257.</title>
        <authorList>
            <person name="Schuldes J."/>
            <person name="Rodriguez Orbegoso M."/>
            <person name="Schmeisser C."/>
            <person name="Krishnan H.B."/>
            <person name="Daniel R."/>
            <person name="Streit W.R."/>
        </authorList>
    </citation>
    <scope>NUCLEOTIDE SEQUENCE [LARGE SCALE GENOMIC DNA]</scope>
    <source>
        <strain evidence="1 2">USDA 257</strain>
    </source>
</reference>
<gene>
    <name evidence="1" type="ORF">USDA257_c39760</name>
</gene>
<evidence type="ECO:0000313" key="1">
    <source>
        <dbReference type="EMBL" id="AFL52520.1"/>
    </source>
</evidence>
<dbReference type="AlphaFoldDB" id="I3X9G4"/>
<accession>I3X9G4</accession>
<sequence>MLEWAEEISPNLASFLKACSKNPLDTYEGIALSGQQVEFVSSGRSDFSCDDIAGQDIKWLMDSGRVGKFVADE</sequence>
<dbReference type="EMBL" id="CP003563">
    <property type="protein sequence ID" value="AFL52520.1"/>
    <property type="molecule type" value="Genomic_DNA"/>
</dbReference>
<proteinExistence type="predicted"/>
<name>I3X9G4_SINF2</name>
<dbReference type="Proteomes" id="UP000006180">
    <property type="component" value="Chromosome"/>
</dbReference>